<evidence type="ECO:0000313" key="2">
    <source>
        <dbReference type="EMBL" id="EKR52906.1"/>
    </source>
</evidence>
<dbReference type="EMBL" id="AHNR02000069">
    <property type="protein sequence ID" value="EKR52906.1"/>
    <property type="molecule type" value="Genomic_DNA"/>
</dbReference>
<dbReference type="AlphaFoldDB" id="A0A0E2CYP4"/>
<organism evidence="2 3">
    <name type="scientific">Leptospira interrogans str. UI 12758</name>
    <dbReference type="NCBI Taxonomy" id="1049938"/>
    <lineage>
        <taxon>Bacteria</taxon>
        <taxon>Pseudomonadati</taxon>
        <taxon>Spirochaetota</taxon>
        <taxon>Spirochaetia</taxon>
        <taxon>Leptospirales</taxon>
        <taxon>Leptospiraceae</taxon>
        <taxon>Leptospira</taxon>
    </lineage>
</organism>
<dbReference type="Proteomes" id="UP000001340">
    <property type="component" value="Unassembled WGS sequence"/>
</dbReference>
<gene>
    <name evidence="2" type="ORF">LEP1GSC105_0270</name>
</gene>
<comment type="caution">
    <text evidence="2">The sequence shown here is derived from an EMBL/GenBank/DDBJ whole genome shotgun (WGS) entry which is preliminary data.</text>
</comment>
<sequence>MGFLLTAYYTFLFSFILILGGARIIEKSKESDLLRNDFDYVSVCVWG</sequence>
<proteinExistence type="predicted"/>
<protein>
    <submittedName>
        <fullName evidence="2">Uncharacterized protein</fullName>
    </submittedName>
</protein>
<name>A0A0E2CYP4_LEPIR</name>
<accession>A0A0E2CYP4</accession>
<keyword evidence="1" id="KW-1133">Transmembrane helix</keyword>
<feature type="transmembrane region" description="Helical" evidence="1">
    <location>
        <begin position="6"/>
        <end position="25"/>
    </location>
</feature>
<evidence type="ECO:0000313" key="3">
    <source>
        <dbReference type="Proteomes" id="UP000001340"/>
    </source>
</evidence>
<evidence type="ECO:0000256" key="1">
    <source>
        <dbReference type="SAM" id="Phobius"/>
    </source>
</evidence>
<reference evidence="2 3" key="1">
    <citation type="submission" date="2012-10" db="EMBL/GenBank/DDBJ databases">
        <authorList>
            <person name="Harkins D.M."/>
            <person name="Durkin A.S."/>
            <person name="Brinkac L.M."/>
            <person name="Haft D.H."/>
            <person name="Selengut J.D."/>
            <person name="Sanka R."/>
            <person name="DePew J."/>
            <person name="Purushe J."/>
            <person name="Chanthongthip A."/>
            <person name="Lattana O."/>
            <person name="Phetsouvanh R."/>
            <person name="Newton P.N."/>
            <person name="Vinetz J.M."/>
            <person name="Sutton G.G."/>
            <person name="Nierman W.C."/>
            <person name="Fouts D.E."/>
        </authorList>
    </citation>
    <scope>NUCLEOTIDE SEQUENCE [LARGE SCALE GENOMIC DNA]</scope>
    <source>
        <strain evidence="2 3">UI 12758</strain>
    </source>
</reference>
<keyword evidence="1" id="KW-0812">Transmembrane</keyword>
<keyword evidence="1" id="KW-0472">Membrane</keyword>